<organism evidence="1 2">
    <name type="scientific">Ornithinimicrobium ciconiae</name>
    <dbReference type="NCBI Taxonomy" id="2594265"/>
    <lineage>
        <taxon>Bacteria</taxon>
        <taxon>Bacillati</taxon>
        <taxon>Actinomycetota</taxon>
        <taxon>Actinomycetes</taxon>
        <taxon>Micrococcales</taxon>
        <taxon>Ornithinimicrobiaceae</taxon>
        <taxon>Ornithinimicrobium</taxon>
    </lineage>
</organism>
<dbReference type="AlphaFoldDB" id="A0A516GDX1"/>
<dbReference type="RefSeq" id="WP_143784454.1">
    <property type="nucleotide sequence ID" value="NZ_CP041616.1"/>
</dbReference>
<dbReference type="EMBL" id="CP041616">
    <property type="protein sequence ID" value="QDO89733.1"/>
    <property type="molecule type" value="Genomic_DNA"/>
</dbReference>
<evidence type="ECO:0000313" key="2">
    <source>
        <dbReference type="Proteomes" id="UP000315395"/>
    </source>
</evidence>
<name>A0A516GDX1_9MICO</name>
<accession>A0A516GDX1</accession>
<proteinExistence type="predicted"/>
<evidence type="ECO:0000313" key="1">
    <source>
        <dbReference type="EMBL" id="QDO89733.1"/>
    </source>
</evidence>
<reference evidence="1 2" key="1">
    <citation type="submission" date="2019-07" db="EMBL/GenBank/DDBJ databases">
        <title>complete genome sequencing of Ornithinimicrobium sp. H23M54.</title>
        <authorList>
            <person name="Bae J.-W."/>
            <person name="Lee S.-Y."/>
        </authorList>
    </citation>
    <scope>NUCLEOTIDE SEQUENCE [LARGE SCALE GENOMIC DNA]</scope>
    <source>
        <strain evidence="1 2">H23M54</strain>
    </source>
</reference>
<dbReference type="Proteomes" id="UP000315395">
    <property type="component" value="Chromosome"/>
</dbReference>
<evidence type="ECO:0008006" key="3">
    <source>
        <dbReference type="Google" id="ProtNLM"/>
    </source>
</evidence>
<keyword evidence="2" id="KW-1185">Reference proteome</keyword>
<protein>
    <recommendedName>
        <fullName evidence="3">OsmC family peroxiredoxin</fullName>
    </recommendedName>
</protein>
<gene>
    <name evidence="1" type="ORF">FNH13_16470</name>
</gene>
<dbReference type="KEGG" id="orz:FNH13_16470"/>
<sequence>MARQILTGTGDIDPTVDGMLTIRLDPLPTARATAAAAELCEHLTATNTTYPGTNLTMRYEVKTRP</sequence>